<organism evidence="2 3">
    <name type="scientific">Paraphoma chrysanthemicola</name>
    <dbReference type="NCBI Taxonomy" id="798071"/>
    <lineage>
        <taxon>Eukaryota</taxon>
        <taxon>Fungi</taxon>
        <taxon>Dikarya</taxon>
        <taxon>Ascomycota</taxon>
        <taxon>Pezizomycotina</taxon>
        <taxon>Dothideomycetes</taxon>
        <taxon>Pleosporomycetidae</taxon>
        <taxon>Pleosporales</taxon>
        <taxon>Pleosporineae</taxon>
        <taxon>Phaeosphaeriaceae</taxon>
        <taxon>Paraphoma</taxon>
    </lineage>
</organism>
<name>A0A8K0VSB5_9PLEO</name>
<gene>
    <name evidence="2" type="ORF">FB567DRAFT_541268</name>
</gene>
<accession>A0A8K0VSB5</accession>
<dbReference type="AlphaFoldDB" id="A0A8K0VSB5"/>
<reference evidence="2" key="1">
    <citation type="journal article" date="2021" name="Nat. Commun.">
        <title>Genetic determinants of endophytism in the Arabidopsis root mycobiome.</title>
        <authorList>
            <person name="Mesny F."/>
            <person name="Miyauchi S."/>
            <person name="Thiergart T."/>
            <person name="Pickel B."/>
            <person name="Atanasova L."/>
            <person name="Karlsson M."/>
            <person name="Huettel B."/>
            <person name="Barry K.W."/>
            <person name="Haridas S."/>
            <person name="Chen C."/>
            <person name="Bauer D."/>
            <person name="Andreopoulos W."/>
            <person name="Pangilinan J."/>
            <person name="LaButti K."/>
            <person name="Riley R."/>
            <person name="Lipzen A."/>
            <person name="Clum A."/>
            <person name="Drula E."/>
            <person name="Henrissat B."/>
            <person name="Kohler A."/>
            <person name="Grigoriev I.V."/>
            <person name="Martin F.M."/>
            <person name="Hacquard S."/>
        </authorList>
    </citation>
    <scope>NUCLEOTIDE SEQUENCE</scope>
    <source>
        <strain evidence="2">MPI-SDFR-AT-0120</strain>
    </source>
</reference>
<dbReference type="Proteomes" id="UP000813461">
    <property type="component" value="Unassembled WGS sequence"/>
</dbReference>
<evidence type="ECO:0000313" key="3">
    <source>
        <dbReference type="Proteomes" id="UP000813461"/>
    </source>
</evidence>
<comment type="caution">
    <text evidence="2">The sequence shown here is derived from an EMBL/GenBank/DDBJ whole genome shotgun (WGS) entry which is preliminary data.</text>
</comment>
<feature type="transmembrane region" description="Helical" evidence="1">
    <location>
        <begin position="132"/>
        <end position="155"/>
    </location>
</feature>
<protein>
    <submittedName>
        <fullName evidence="2">Uncharacterized protein</fullName>
    </submittedName>
</protein>
<keyword evidence="1" id="KW-0472">Membrane</keyword>
<keyword evidence="1" id="KW-0812">Transmembrane</keyword>
<dbReference type="EMBL" id="JAGMVJ010000032">
    <property type="protein sequence ID" value="KAH7068547.1"/>
    <property type="molecule type" value="Genomic_DNA"/>
</dbReference>
<dbReference type="OrthoDB" id="3692311at2759"/>
<proteinExistence type="predicted"/>
<evidence type="ECO:0000256" key="1">
    <source>
        <dbReference type="SAM" id="Phobius"/>
    </source>
</evidence>
<evidence type="ECO:0000313" key="2">
    <source>
        <dbReference type="EMBL" id="KAH7068547.1"/>
    </source>
</evidence>
<sequence length="231" mass="24048">MMTFHVLRQNGECPLGGNFYVCSRGMGGFSGCCTSDPCAPGGGCPSEKDRTPGRDSDAPITTTAFATATSTFSVVTKTPSASTLSSSPSSVSTFPTSCDPSRAVEYVTVHSSSSSTAGAVAGSTSGGGMPSAVIAGAAVGGIVLIVVAVVLFVCLKRRRENGIYQAPIYVSPYNNSSETLEHPKAVKTYLGRSWDDIPQLDSSELRTEAGHTWTAPRCFAELLADTMARRL</sequence>
<keyword evidence="3" id="KW-1185">Reference proteome</keyword>
<keyword evidence="1" id="KW-1133">Transmembrane helix</keyword>